<dbReference type="EMBL" id="BKBO01000034">
    <property type="protein sequence ID" value="GEQ50094.1"/>
    <property type="molecule type" value="Genomic_DNA"/>
</dbReference>
<comment type="caution">
    <text evidence="7">The sequence shown here is derived from an EMBL/GenBank/DDBJ whole genome shotgun (WGS) entry which is preliminary data.</text>
</comment>
<feature type="transmembrane region" description="Helical" evidence="5">
    <location>
        <begin position="325"/>
        <end position="346"/>
    </location>
</feature>
<dbReference type="GeneID" id="69985598"/>
<keyword evidence="4 5" id="KW-0472">Membrane</keyword>
<evidence type="ECO:0000256" key="1">
    <source>
        <dbReference type="ARBA" id="ARBA00004141"/>
    </source>
</evidence>
<protein>
    <submittedName>
        <fullName evidence="7">Chloride channel protein</fullName>
    </submittedName>
</protein>
<dbReference type="RefSeq" id="WP_124006130.1">
    <property type="nucleotide sequence ID" value="NZ_BJYN01000031.1"/>
</dbReference>
<name>A0AAN4UD33_9ENTE</name>
<evidence type="ECO:0000313" key="7">
    <source>
        <dbReference type="EMBL" id="GEQ55125.1"/>
    </source>
</evidence>
<evidence type="ECO:0000313" key="8">
    <source>
        <dbReference type="Proteomes" id="UP000886597"/>
    </source>
</evidence>
<dbReference type="EMBL" id="BKBQ01000034">
    <property type="protein sequence ID" value="GEQ55125.1"/>
    <property type="molecule type" value="Genomic_DNA"/>
</dbReference>
<gene>
    <name evidence="7" type="primary">eriC_2</name>
    <name evidence="6" type="ORF">TK11N_19460</name>
    <name evidence="7" type="ORF">TK2N_19690</name>
</gene>
<reference evidence="7" key="2">
    <citation type="journal article" date="2020" name="Int. Dairy J.">
        <title>Lactic acid bacterial diversity in Brie cheese focusing on salt concentration and pH of isolation medium and characterisation of halophilic and alkaliphilic lactic acid bacterial isolates.</title>
        <authorList>
            <person name="Unno R."/>
            <person name="Matsutani M."/>
            <person name="Suzuki T."/>
            <person name="Kodama K."/>
            <person name="Matsushita H."/>
            <person name="Yamasato K."/>
            <person name="Koizumi Y."/>
            <person name="Ishikawa M."/>
        </authorList>
    </citation>
    <scope>NUCLEOTIDE SEQUENCE</scope>
    <source>
        <strain evidence="7">7C1</strain>
        <strain evidence="6">8C4</strain>
    </source>
</reference>
<dbReference type="GO" id="GO:0015108">
    <property type="term" value="F:chloride transmembrane transporter activity"/>
    <property type="evidence" value="ECO:0007669"/>
    <property type="project" value="InterPro"/>
</dbReference>
<feature type="transmembrane region" description="Helical" evidence="5">
    <location>
        <begin position="366"/>
        <end position="386"/>
    </location>
</feature>
<feature type="transmembrane region" description="Helical" evidence="5">
    <location>
        <begin position="254"/>
        <end position="275"/>
    </location>
</feature>
<feature type="transmembrane region" description="Helical" evidence="5">
    <location>
        <begin position="12"/>
        <end position="37"/>
    </location>
</feature>
<evidence type="ECO:0000256" key="4">
    <source>
        <dbReference type="ARBA" id="ARBA00023136"/>
    </source>
</evidence>
<feature type="transmembrane region" description="Helical" evidence="5">
    <location>
        <begin position="141"/>
        <end position="165"/>
    </location>
</feature>
<evidence type="ECO:0000256" key="2">
    <source>
        <dbReference type="ARBA" id="ARBA00022692"/>
    </source>
</evidence>
<dbReference type="SUPFAM" id="SSF81340">
    <property type="entry name" value="Clc chloride channel"/>
    <property type="match status" value="1"/>
</dbReference>
<keyword evidence="9" id="KW-1185">Reference proteome</keyword>
<feature type="transmembrane region" description="Helical" evidence="5">
    <location>
        <begin position="49"/>
        <end position="66"/>
    </location>
</feature>
<feature type="transmembrane region" description="Helical" evidence="5">
    <location>
        <begin position="214"/>
        <end position="233"/>
    </location>
</feature>
<reference evidence="7" key="1">
    <citation type="submission" date="2019-08" db="EMBL/GenBank/DDBJ databases">
        <authorList>
            <person name="Ishikawa M."/>
            <person name="Suzuki T."/>
            <person name="Matsutani M."/>
        </authorList>
    </citation>
    <scope>NUCLEOTIDE SEQUENCE</scope>
    <source>
        <strain evidence="7">7C1</strain>
        <strain evidence="6">8C4</strain>
    </source>
</reference>
<sequence length="402" mass="42776">MKRVPFIKSDLGMMLILSVLIGIVVGAIDTVFGRILIYLTDFRSEHSLLLIPFLAPAGMIFTYYFLKYGKNSSKGMGLVFKAGHQEEDNIPKRLVPFVILGTWVTHLFGGSAGREGVAIQVGASISLAASSFMKRVDASQFIIMGMAAGFAGLFETPIAASFFALEVLTVGALRYDALLPTLFAAFAADVTSKWLGLEKFSVAIENAPSIDAGIFIKLIILGIIFGLCGGAFSSALNKMKNLFVEKLPNPVRRVGIVGGLLSLLLLLLFSGRYAGLGTNLIDASFSASTINPYDWLLKAVLTILTVAAGFQGGEVTPLFAIGSTLGVVLSSFFGLPTAFVAALGYVSVFGSATNTFLAPIMIGAEVFGFENLPYFFIVSSVAFVFNGNKSIYGNQKVAAILQ</sequence>
<evidence type="ECO:0000313" key="9">
    <source>
        <dbReference type="Proteomes" id="UP000886607"/>
    </source>
</evidence>
<dbReference type="AlphaFoldDB" id="A0AAN4UD33"/>
<evidence type="ECO:0000256" key="3">
    <source>
        <dbReference type="ARBA" id="ARBA00022989"/>
    </source>
</evidence>
<dbReference type="Proteomes" id="UP000886597">
    <property type="component" value="Unassembled WGS sequence"/>
</dbReference>
<dbReference type="InterPro" id="IPR014743">
    <property type="entry name" value="Cl-channel_core"/>
</dbReference>
<dbReference type="Pfam" id="PF00654">
    <property type="entry name" value="Voltage_CLC"/>
    <property type="match status" value="1"/>
</dbReference>
<comment type="subcellular location">
    <subcellularLocation>
        <location evidence="1">Membrane</location>
        <topology evidence="1">Multi-pass membrane protein</topology>
    </subcellularLocation>
</comment>
<keyword evidence="3 5" id="KW-1133">Transmembrane helix</keyword>
<proteinExistence type="predicted"/>
<dbReference type="PANTHER" id="PTHR43427">
    <property type="entry name" value="CHLORIDE CHANNEL PROTEIN CLC-E"/>
    <property type="match status" value="1"/>
</dbReference>
<evidence type="ECO:0000256" key="5">
    <source>
        <dbReference type="SAM" id="Phobius"/>
    </source>
</evidence>
<dbReference type="InterPro" id="IPR050368">
    <property type="entry name" value="ClC-type_chloride_channel"/>
</dbReference>
<accession>A0AAN4UD33</accession>
<keyword evidence="2 5" id="KW-0812">Transmembrane</keyword>
<dbReference type="Gene3D" id="1.10.3080.10">
    <property type="entry name" value="Clc chloride channel"/>
    <property type="match status" value="1"/>
</dbReference>
<dbReference type="GO" id="GO:0016020">
    <property type="term" value="C:membrane"/>
    <property type="evidence" value="ECO:0007669"/>
    <property type="project" value="UniProtKB-SubCell"/>
</dbReference>
<dbReference type="PRINTS" id="PR00762">
    <property type="entry name" value="CLCHANNEL"/>
</dbReference>
<organism evidence="7 8">
    <name type="scientific">Tetragenococcus koreensis</name>
    <dbReference type="NCBI Taxonomy" id="290335"/>
    <lineage>
        <taxon>Bacteria</taxon>
        <taxon>Bacillati</taxon>
        <taxon>Bacillota</taxon>
        <taxon>Bacilli</taxon>
        <taxon>Lactobacillales</taxon>
        <taxon>Enterococcaceae</taxon>
        <taxon>Tetragenococcus</taxon>
    </lineage>
</organism>
<dbReference type="KEGG" id="tkr:C7K43_06525"/>
<feature type="transmembrane region" description="Helical" evidence="5">
    <location>
        <begin position="295"/>
        <end position="313"/>
    </location>
</feature>
<dbReference type="InterPro" id="IPR001807">
    <property type="entry name" value="ClC"/>
</dbReference>
<evidence type="ECO:0000313" key="6">
    <source>
        <dbReference type="EMBL" id="GEQ50094.1"/>
    </source>
</evidence>
<dbReference type="PANTHER" id="PTHR43427:SF12">
    <property type="entry name" value="CHLORIDE TRANSPORTER"/>
    <property type="match status" value="1"/>
</dbReference>
<dbReference type="Proteomes" id="UP000886607">
    <property type="component" value="Unassembled WGS sequence"/>
</dbReference>